<proteinExistence type="predicted"/>
<reference evidence="2" key="1">
    <citation type="submission" date="2020-05" db="EMBL/GenBank/DDBJ databases">
        <authorList>
            <person name="Chiriac C."/>
            <person name="Salcher M."/>
            <person name="Ghai R."/>
            <person name="Kavagutti S V."/>
        </authorList>
    </citation>
    <scope>NUCLEOTIDE SEQUENCE</scope>
</reference>
<dbReference type="EMBL" id="CAEZZL010000006">
    <property type="protein sequence ID" value="CAB4753743.1"/>
    <property type="molecule type" value="Genomic_DNA"/>
</dbReference>
<dbReference type="AlphaFoldDB" id="A0A6J6N2G6"/>
<keyword evidence="1" id="KW-0472">Membrane</keyword>
<feature type="transmembrane region" description="Helical" evidence="1">
    <location>
        <begin position="16"/>
        <end position="35"/>
    </location>
</feature>
<dbReference type="EMBL" id="CAEZXA010000106">
    <property type="protein sequence ID" value="CAB4680339.1"/>
    <property type="molecule type" value="Genomic_DNA"/>
</dbReference>
<organism evidence="2">
    <name type="scientific">freshwater metagenome</name>
    <dbReference type="NCBI Taxonomy" id="449393"/>
    <lineage>
        <taxon>unclassified sequences</taxon>
        <taxon>metagenomes</taxon>
        <taxon>ecological metagenomes</taxon>
    </lineage>
</organism>
<gene>
    <name evidence="2" type="ORF">UFOPK2334_01124</name>
    <name evidence="3" type="ORF">UFOPK2870_00195</name>
    <name evidence="4" type="ORF">UFOPK4293_00456</name>
</gene>
<evidence type="ECO:0000256" key="1">
    <source>
        <dbReference type="SAM" id="Phobius"/>
    </source>
</evidence>
<evidence type="ECO:0000313" key="2">
    <source>
        <dbReference type="EMBL" id="CAB4680339.1"/>
    </source>
</evidence>
<keyword evidence="1" id="KW-1133">Transmembrane helix</keyword>
<protein>
    <submittedName>
        <fullName evidence="2">Unannotated protein</fullName>
    </submittedName>
</protein>
<sequence length="147" mass="16792">MIGTAFIVNGLSWGDVFSFVGTVIIAVSVVIQVFYNRKTIEISRSINFKTQWNDIYHAVAQAPNSLEMIGIDADSIGTDIDVQEVISFWLLHNFFQHWVDATKGSMNRENCPTFFDMMDSAMGKKYWGLTEHTFTKEWQDIVNQAIQ</sequence>
<evidence type="ECO:0000313" key="4">
    <source>
        <dbReference type="EMBL" id="CAB5046863.1"/>
    </source>
</evidence>
<accession>A0A6J6N2G6</accession>
<name>A0A6J6N2G6_9ZZZZ</name>
<evidence type="ECO:0000313" key="3">
    <source>
        <dbReference type="EMBL" id="CAB4753743.1"/>
    </source>
</evidence>
<keyword evidence="1" id="KW-0812">Transmembrane</keyword>
<dbReference type="EMBL" id="CAFBQH010000019">
    <property type="protein sequence ID" value="CAB5046863.1"/>
    <property type="molecule type" value="Genomic_DNA"/>
</dbReference>